<dbReference type="RefSeq" id="XP_060279340.1">
    <property type="nucleotide sequence ID" value="XM_060422993.1"/>
</dbReference>
<feature type="chain" id="PRO_5042503495" evidence="1">
    <location>
        <begin position="20"/>
        <end position="155"/>
    </location>
</feature>
<evidence type="ECO:0000256" key="1">
    <source>
        <dbReference type="SAM" id="SignalP"/>
    </source>
</evidence>
<proteinExistence type="predicted"/>
<dbReference type="EMBL" id="MU839030">
    <property type="protein sequence ID" value="KAK1763127.1"/>
    <property type="molecule type" value="Genomic_DNA"/>
</dbReference>
<accession>A0AAJ0BSA4</accession>
<reference evidence="2" key="1">
    <citation type="submission" date="2023-06" db="EMBL/GenBank/DDBJ databases">
        <title>Genome-scale phylogeny and comparative genomics of the fungal order Sordariales.</title>
        <authorList>
            <consortium name="Lawrence Berkeley National Laboratory"/>
            <person name="Hensen N."/>
            <person name="Bonometti L."/>
            <person name="Westerberg I."/>
            <person name="Brannstrom I.O."/>
            <person name="Guillou S."/>
            <person name="Cros-Aarteil S."/>
            <person name="Calhoun S."/>
            <person name="Haridas S."/>
            <person name="Kuo A."/>
            <person name="Mondo S."/>
            <person name="Pangilinan J."/>
            <person name="Riley R."/>
            <person name="Labutti K."/>
            <person name="Andreopoulos B."/>
            <person name="Lipzen A."/>
            <person name="Chen C."/>
            <person name="Yanf M."/>
            <person name="Daum C."/>
            <person name="Ng V."/>
            <person name="Clum A."/>
            <person name="Steindorff A."/>
            <person name="Ohm R."/>
            <person name="Martin F."/>
            <person name="Silar P."/>
            <person name="Natvig D."/>
            <person name="Lalanne C."/>
            <person name="Gautier V."/>
            <person name="Ament-Velasquez S.L."/>
            <person name="Kruys A."/>
            <person name="Hutchinson M.I."/>
            <person name="Powell A.J."/>
            <person name="Barry K."/>
            <person name="Miller A.N."/>
            <person name="Grigoriev I.V."/>
            <person name="Debuchy R."/>
            <person name="Gladieux P."/>
            <person name="Thoren M.H."/>
            <person name="Johannesson H."/>
        </authorList>
    </citation>
    <scope>NUCLEOTIDE SEQUENCE</scope>
    <source>
        <strain evidence="2">8032-3</strain>
    </source>
</reference>
<organism evidence="2 3">
    <name type="scientific">Phialemonium atrogriseum</name>
    <dbReference type="NCBI Taxonomy" id="1093897"/>
    <lineage>
        <taxon>Eukaryota</taxon>
        <taxon>Fungi</taxon>
        <taxon>Dikarya</taxon>
        <taxon>Ascomycota</taxon>
        <taxon>Pezizomycotina</taxon>
        <taxon>Sordariomycetes</taxon>
        <taxon>Sordariomycetidae</taxon>
        <taxon>Cephalothecales</taxon>
        <taxon>Cephalothecaceae</taxon>
        <taxon>Phialemonium</taxon>
    </lineage>
</organism>
<keyword evidence="1" id="KW-0732">Signal</keyword>
<dbReference type="Proteomes" id="UP001244011">
    <property type="component" value="Unassembled WGS sequence"/>
</dbReference>
<evidence type="ECO:0000313" key="2">
    <source>
        <dbReference type="EMBL" id="KAK1763127.1"/>
    </source>
</evidence>
<keyword evidence="3" id="KW-1185">Reference proteome</keyword>
<evidence type="ECO:0000313" key="3">
    <source>
        <dbReference type="Proteomes" id="UP001244011"/>
    </source>
</evidence>
<dbReference type="GeneID" id="85306180"/>
<name>A0AAJ0BSA4_9PEZI</name>
<comment type="caution">
    <text evidence="2">The sequence shown here is derived from an EMBL/GenBank/DDBJ whole genome shotgun (WGS) entry which is preliminary data.</text>
</comment>
<protein>
    <submittedName>
        <fullName evidence="2">Uncharacterized protein</fullName>
    </submittedName>
</protein>
<gene>
    <name evidence="2" type="ORF">QBC33DRAFT_250118</name>
</gene>
<feature type="signal peptide" evidence="1">
    <location>
        <begin position="1"/>
        <end position="19"/>
    </location>
</feature>
<sequence>MKFSTALACLATTTATIRAAPSPHMCNTQVAIGDLVPEFGVVPGTDRDVIQTGSCSGFNGKERIPIPCSCPPGRDEFVARLEAALLVGNVFGDPISFSSDASDQSVDTNRARATASVILLQSFNGKKGDGCPVAAAPNLMTMQVTGVRSDKIFVG</sequence>
<dbReference type="AlphaFoldDB" id="A0AAJ0BSA4"/>